<evidence type="ECO:0000256" key="1">
    <source>
        <dbReference type="SAM" id="MobiDB-lite"/>
    </source>
</evidence>
<name>A0A0C3NY54_PHLG1</name>
<dbReference type="HOGENOM" id="CLU_134528_0_0_1"/>
<feature type="compositionally biased region" description="Low complexity" evidence="1">
    <location>
        <begin position="81"/>
        <end position="100"/>
    </location>
</feature>
<organism evidence="2 3">
    <name type="scientific">Phlebiopsis gigantea (strain 11061_1 CR5-6)</name>
    <name type="common">White-rot fungus</name>
    <name type="synonym">Peniophora gigantea</name>
    <dbReference type="NCBI Taxonomy" id="745531"/>
    <lineage>
        <taxon>Eukaryota</taxon>
        <taxon>Fungi</taxon>
        <taxon>Dikarya</taxon>
        <taxon>Basidiomycota</taxon>
        <taxon>Agaricomycotina</taxon>
        <taxon>Agaricomycetes</taxon>
        <taxon>Polyporales</taxon>
        <taxon>Phanerochaetaceae</taxon>
        <taxon>Phlebiopsis</taxon>
    </lineage>
</organism>
<evidence type="ECO:0000313" key="2">
    <source>
        <dbReference type="EMBL" id="KIP10334.1"/>
    </source>
</evidence>
<feature type="region of interest" description="Disordered" evidence="1">
    <location>
        <begin position="81"/>
        <end position="112"/>
    </location>
</feature>
<dbReference type="OrthoDB" id="3165590at2759"/>
<proteinExistence type="predicted"/>
<dbReference type="Proteomes" id="UP000053257">
    <property type="component" value="Unassembled WGS sequence"/>
</dbReference>
<evidence type="ECO:0000313" key="3">
    <source>
        <dbReference type="Proteomes" id="UP000053257"/>
    </source>
</evidence>
<dbReference type="EMBL" id="KN840456">
    <property type="protein sequence ID" value="KIP10334.1"/>
    <property type="molecule type" value="Genomic_DNA"/>
</dbReference>
<keyword evidence="3" id="KW-1185">Reference proteome</keyword>
<feature type="region of interest" description="Disordered" evidence="1">
    <location>
        <begin position="1"/>
        <end position="32"/>
    </location>
</feature>
<reference evidence="2 3" key="1">
    <citation type="journal article" date="2014" name="PLoS Genet.">
        <title>Analysis of the Phlebiopsis gigantea genome, transcriptome and secretome provides insight into its pioneer colonization strategies of wood.</title>
        <authorList>
            <person name="Hori C."/>
            <person name="Ishida T."/>
            <person name="Igarashi K."/>
            <person name="Samejima M."/>
            <person name="Suzuki H."/>
            <person name="Master E."/>
            <person name="Ferreira P."/>
            <person name="Ruiz-Duenas F.J."/>
            <person name="Held B."/>
            <person name="Canessa P."/>
            <person name="Larrondo L.F."/>
            <person name="Schmoll M."/>
            <person name="Druzhinina I.S."/>
            <person name="Kubicek C.P."/>
            <person name="Gaskell J.A."/>
            <person name="Kersten P."/>
            <person name="St John F."/>
            <person name="Glasner J."/>
            <person name="Sabat G."/>
            <person name="Splinter BonDurant S."/>
            <person name="Syed K."/>
            <person name="Yadav J."/>
            <person name="Mgbeahuruike A.C."/>
            <person name="Kovalchuk A."/>
            <person name="Asiegbu F.O."/>
            <person name="Lackner G."/>
            <person name="Hoffmeister D."/>
            <person name="Rencoret J."/>
            <person name="Gutierrez A."/>
            <person name="Sun H."/>
            <person name="Lindquist E."/>
            <person name="Barry K."/>
            <person name="Riley R."/>
            <person name="Grigoriev I.V."/>
            <person name="Henrissat B."/>
            <person name="Kues U."/>
            <person name="Berka R.M."/>
            <person name="Martinez A.T."/>
            <person name="Covert S.F."/>
            <person name="Blanchette R.A."/>
            <person name="Cullen D."/>
        </authorList>
    </citation>
    <scope>NUCLEOTIDE SEQUENCE [LARGE SCALE GENOMIC DNA]</scope>
    <source>
        <strain evidence="2 3">11061_1 CR5-6</strain>
    </source>
</reference>
<accession>A0A0C3NY54</accession>
<protein>
    <submittedName>
        <fullName evidence="2">Uncharacterized protein</fullName>
    </submittedName>
</protein>
<gene>
    <name evidence="2" type="ORF">PHLGIDRAFT_125677</name>
</gene>
<dbReference type="AlphaFoldDB" id="A0A0C3NY54"/>
<sequence length="139" mass="14975">MPRRPPPTPLRLVNGPLPPRRQPKHTLPSLPRPAFYPPIAVIQGPVPRPRATSISGDLVEPALELSLPEDIAFGLSLTSMSRRSSTDSVMSSRRSSMVSGPPSPALELKSRGPWDHSSSIQIPFDVSAVLLPPKPAVLI</sequence>